<dbReference type="EMBL" id="SMGD01000007">
    <property type="protein sequence ID" value="TCK60360.1"/>
    <property type="molecule type" value="Genomic_DNA"/>
</dbReference>
<accession>A0A4R1K8M7</accession>
<name>A0A4R1K8M7_9GAMM</name>
<keyword evidence="2" id="KW-1185">Reference proteome</keyword>
<dbReference type="AlphaFoldDB" id="A0A4R1K8M7"/>
<evidence type="ECO:0000313" key="1">
    <source>
        <dbReference type="EMBL" id="TCK60360.1"/>
    </source>
</evidence>
<organism evidence="1 2">
    <name type="scientific">Celerinatantimonas diazotrophica</name>
    <dbReference type="NCBI Taxonomy" id="412034"/>
    <lineage>
        <taxon>Bacteria</taxon>
        <taxon>Pseudomonadati</taxon>
        <taxon>Pseudomonadota</taxon>
        <taxon>Gammaproteobacteria</taxon>
        <taxon>Celerinatantimonadaceae</taxon>
        <taxon>Celerinatantimonas</taxon>
    </lineage>
</organism>
<protein>
    <submittedName>
        <fullName evidence="1">Uncharacterized protein</fullName>
    </submittedName>
</protein>
<gene>
    <name evidence="1" type="ORF">EV690_0590</name>
</gene>
<sequence>MEQMDDRCLSAAKSSPIGEVAGGDYLLEPDDFLGQGFL</sequence>
<reference evidence="1 2" key="1">
    <citation type="submission" date="2019-03" db="EMBL/GenBank/DDBJ databases">
        <title>Genomic Encyclopedia of Type Strains, Phase IV (KMG-IV): sequencing the most valuable type-strain genomes for metagenomic binning, comparative biology and taxonomic classification.</title>
        <authorList>
            <person name="Goeker M."/>
        </authorList>
    </citation>
    <scope>NUCLEOTIDE SEQUENCE [LARGE SCALE GENOMIC DNA]</scope>
    <source>
        <strain evidence="1 2">DSM 18577</strain>
    </source>
</reference>
<evidence type="ECO:0000313" key="2">
    <source>
        <dbReference type="Proteomes" id="UP000295565"/>
    </source>
</evidence>
<dbReference type="Proteomes" id="UP000295565">
    <property type="component" value="Unassembled WGS sequence"/>
</dbReference>
<proteinExistence type="predicted"/>
<comment type="caution">
    <text evidence="1">The sequence shown here is derived from an EMBL/GenBank/DDBJ whole genome shotgun (WGS) entry which is preliminary data.</text>
</comment>